<dbReference type="AlphaFoldDB" id="A0A8T3BP14"/>
<reference evidence="2" key="1">
    <citation type="journal article" date="2022" name="Front. Genet.">
        <title>Chromosome-Scale Assembly of the Dendrobium nobile Genome Provides Insights Into the Molecular Mechanism of the Biosynthesis of the Medicinal Active Ingredient of Dendrobium.</title>
        <authorList>
            <person name="Xu Q."/>
            <person name="Niu S.-C."/>
            <person name="Li K.-L."/>
            <person name="Zheng P.-J."/>
            <person name="Zhang X.-J."/>
            <person name="Jia Y."/>
            <person name="Liu Y."/>
            <person name="Niu Y.-X."/>
            <person name="Yu L.-H."/>
            <person name="Chen D.-F."/>
            <person name="Zhang G.-Q."/>
        </authorList>
    </citation>
    <scope>NUCLEOTIDE SEQUENCE</scope>
    <source>
        <tissue evidence="2">Leaf</tissue>
    </source>
</reference>
<organism evidence="2 3">
    <name type="scientific">Dendrobium nobile</name>
    <name type="common">Orchid</name>
    <dbReference type="NCBI Taxonomy" id="94219"/>
    <lineage>
        <taxon>Eukaryota</taxon>
        <taxon>Viridiplantae</taxon>
        <taxon>Streptophyta</taxon>
        <taxon>Embryophyta</taxon>
        <taxon>Tracheophyta</taxon>
        <taxon>Spermatophyta</taxon>
        <taxon>Magnoliopsida</taxon>
        <taxon>Liliopsida</taxon>
        <taxon>Asparagales</taxon>
        <taxon>Orchidaceae</taxon>
        <taxon>Epidendroideae</taxon>
        <taxon>Malaxideae</taxon>
        <taxon>Dendrobiinae</taxon>
        <taxon>Dendrobium</taxon>
    </lineage>
</organism>
<evidence type="ECO:0000256" key="1">
    <source>
        <dbReference type="SAM" id="Phobius"/>
    </source>
</evidence>
<protein>
    <submittedName>
        <fullName evidence="2">Uncharacterized protein</fullName>
    </submittedName>
</protein>
<dbReference type="Proteomes" id="UP000829196">
    <property type="component" value="Unassembled WGS sequence"/>
</dbReference>
<keyword evidence="1" id="KW-0812">Transmembrane</keyword>
<evidence type="ECO:0000313" key="2">
    <source>
        <dbReference type="EMBL" id="KAI0513916.1"/>
    </source>
</evidence>
<gene>
    <name evidence="2" type="ORF">KFK09_009948</name>
</gene>
<proteinExistence type="predicted"/>
<feature type="transmembrane region" description="Helical" evidence="1">
    <location>
        <begin position="33"/>
        <end position="57"/>
    </location>
</feature>
<keyword evidence="1" id="KW-1133">Transmembrane helix</keyword>
<keyword evidence="1" id="KW-0472">Membrane</keyword>
<sequence>MEFQRDLCLRVQTRYTIDQILEDEGNRRFLHDLILRFFAFISPPLTSSLHLLLLSWLRMLYFQRMLKTFARGHRQRYTL</sequence>
<accession>A0A8T3BP14</accession>
<evidence type="ECO:0000313" key="3">
    <source>
        <dbReference type="Proteomes" id="UP000829196"/>
    </source>
</evidence>
<comment type="caution">
    <text evidence="2">The sequence shown here is derived from an EMBL/GenBank/DDBJ whole genome shotgun (WGS) entry which is preliminary data.</text>
</comment>
<name>A0A8T3BP14_DENNO</name>
<dbReference type="EMBL" id="JAGYWB010000008">
    <property type="protein sequence ID" value="KAI0513916.1"/>
    <property type="molecule type" value="Genomic_DNA"/>
</dbReference>
<keyword evidence="3" id="KW-1185">Reference proteome</keyword>